<reference evidence="4" key="1">
    <citation type="submission" date="2023-09" db="EMBL/GenBank/DDBJ databases">
        <title>Undibacterium sp. 20NA77.5 isolated from freshwater.</title>
        <authorList>
            <person name="Le V."/>
            <person name="Ko S.-R."/>
            <person name="Ahn C.-Y."/>
            <person name="Oh H.-M."/>
        </authorList>
    </citation>
    <scope>NUCLEOTIDE SEQUENCE</scope>
    <source>
        <strain evidence="4">20NA77.5</strain>
    </source>
</reference>
<proteinExistence type="inferred from homology"/>
<gene>
    <name evidence="4" type="ORF">RF679_17320</name>
</gene>
<accession>A0ABY9RHG2</accession>
<dbReference type="Gene3D" id="3.90.640.10">
    <property type="entry name" value="Actin, Chain A, domain 4"/>
    <property type="match status" value="1"/>
</dbReference>
<evidence type="ECO:0000313" key="5">
    <source>
        <dbReference type="Proteomes" id="UP001181355"/>
    </source>
</evidence>
<sequence>MQNACGIDFGTSNSTVAAYRDQTVRLAQLEEDKHTLPSVIFFNADLDEMSVGRAALTDYLDGYEGRLMRSMKSLLGTALFEGHTEVMGRRLAYKDLLQQYLMQLKLRAQKNLQQVFEYAVLGRPVHFVDDDAKADQAAQDSLQAAAMACGFKELSFQFEPIAAALDYESRLQSEELVLVVDIGGGTSDFSVVRLSPQGHHRLERKDDVLSNTGVHIGGTDFDKALSLSCLMPVLGYGGKLANGGDMPNTNYFSLSTWHTINQVYSQKVIRELQDLQHDIDTPDLRLACQRLLRLIERRDGHWLAMQAETAKIDLSTHTETHVSLDRLILPNEQRDHLQRIIQEGELAQALHHLVSQIVASVEACLALALVQASQIDTIYFTGGASGVQGLRQKLATLFPQAKQVQGDAFGSIGTGLGWEAWRRYS</sequence>
<dbReference type="InterPro" id="IPR013126">
    <property type="entry name" value="Hsp_70_fam"/>
</dbReference>
<dbReference type="SUPFAM" id="SSF53067">
    <property type="entry name" value="Actin-like ATPase domain"/>
    <property type="match status" value="2"/>
</dbReference>
<dbReference type="PROSITE" id="PS00329">
    <property type="entry name" value="HSP70_2"/>
    <property type="match status" value="1"/>
</dbReference>
<keyword evidence="3" id="KW-0067">ATP-binding</keyword>
<evidence type="ECO:0000256" key="2">
    <source>
        <dbReference type="ARBA" id="ARBA00022741"/>
    </source>
</evidence>
<dbReference type="EMBL" id="CP133720">
    <property type="protein sequence ID" value="WMW80386.1"/>
    <property type="molecule type" value="Genomic_DNA"/>
</dbReference>
<protein>
    <submittedName>
        <fullName evidence="4">Hsp70 family protein</fullName>
    </submittedName>
</protein>
<name>A0ABY9RHG2_9BURK</name>
<dbReference type="PRINTS" id="PR00301">
    <property type="entry name" value="HEATSHOCK70"/>
</dbReference>
<dbReference type="InterPro" id="IPR018181">
    <property type="entry name" value="Heat_shock_70_CS"/>
</dbReference>
<evidence type="ECO:0000256" key="3">
    <source>
        <dbReference type="ARBA" id="ARBA00022840"/>
    </source>
</evidence>
<keyword evidence="5" id="KW-1185">Reference proteome</keyword>
<dbReference type="Proteomes" id="UP001181355">
    <property type="component" value="Chromosome"/>
</dbReference>
<organism evidence="4 5">
    <name type="scientific">Undibacterium cyanobacteriorum</name>
    <dbReference type="NCBI Taxonomy" id="3073561"/>
    <lineage>
        <taxon>Bacteria</taxon>
        <taxon>Pseudomonadati</taxon>
        <taxon>Pseudomonadota</taxon>
        <taxon>Betaproteobacteria</taxon>
        <taxon>Burkholderiales</taxon>
        <taxon>Oxalobacteraceae</taxon>
        <taxon>Undibacterium</taxon>
    </lineage>
</organism>
<dbReference type="Pfam" id="PF00012">
    <property type="entry name" value="HSP70"/>
    <property type="match status" value="2"/>
</dbReference>
<evidence type="ECO:0000256" key="1">
    <source>
        <dbReference type="ARBA" id="ARBA00007381"/>
    </source>
</evidence>
<comment type="similarity">
    <text evidence="1">Belongs to the heat shock protein 70 family.</text>
</comment>
<dbReference type="PANTHER" id="PTHR19375">
    <property type="entry name" value="HEAT SHOCK PROTEIN 70KDA"/>
    <property type="match status" value="1"/>
</dbReference>
<evidence type="ECO:0000313" key="4">
    <source>
        <dbReference type="EMBL" id="WMW80386.1"/>
    </source>
</evidence>
<keyword evidence="2" id="KW-0547">Nucleotide-binding</keyword>
<dbReference type="InterPro" id="IPR043129">
    <property type="entry name" value="ATPase_NBD"/>
</dbReference>
<dbReference type="Gene3D" id="3.30.420.40">
    <property type="match status" value="3"/>
</dbReference>
<dbReference type="RefSeq" id="WP_309481879.1">
    <property type="nucleotide sequence ID" value="NZ_CP133720.1"/>
</dbReference>